<evidence type="ECO:0000259" key="6">
    <source>
        <dbReference type="Pfam" id="PF08281"/>
    </source>
</evidence>
<dbReference type="GO" id="GO:0016987">
    <property type="term" value="F:sigma factor activity"/>
    <property type="evidence" value="ECO:0007669"/>
    <property type="project" value="UniProtKB-KW"/>
</dbReference>
<dbReference type="Gene3D" id="1.10.10.10">
    <property type="entry name" value="Winged helix-like DNA-binding domain superfamily/Winged helix DNA-binding domain"/>
    <property type="match status" value="1"/>
</dbReference>
<reference evidence="7 8" key="1">
    <citation type="journal article" date="2012" name="Genet. Mol. Biol.">
        <title>Analysis of 16S rRNA and mxaF genes revealing insights into Methylobacterium niche-specific plant association.</title>
        <authorList>
            <person name="Dourado M.N."/>
            <person name="Andreote F.D."/>
            <person name="Dini-Andreote F."/>
            <person name="Conti R."/>
            <person name="Araujo J.M."/>
            <person name="Araujo W.L."/>
        </authorList>
    </citation>
    <scope>NUCLEOTIDE SEQUENCE [LARGE SCALE GENOMIC DNA]</scope>
    <source>
        <strain evidence="7 8">SR1.6/6</strain>
    </source>
</reference>
<dbReference type="InterPro" id="IPR014284">
    <property type="entry name" value="RNA_pol_sigma-70_dom"/>
</dbReference>
<gene>
    <name evidence="7" type="ORF">MMSR116_00535</name>
</gene>
<dbReference type="KEGG" id="mmes:MMSR116_00535"/>
<dbReference type="OrthoDB" id="9784272at2"/>
<dbReference type="InterPro" id="IPR013325">
    <property type="entry name" value="RNA_pol_sigma_r2"/>
</dbReference>
<dbReference type="Pfam" id="PF08281">
    <property type="entry name" value="Sigma70_r4_2"/>
    <property type="match status" value="1"/>
</dbReference>
<dbReference type="InterPro" id="IPR013249">
    <property type="entry name" value="RNA_pol_sigma70_r4_t2"/>
</dbReference>
<evidence type="ECO:0000256" key="4">
    <source>
        <dbReference type="ARBA" id="ARBA00023163"/>
    </source>
</evidence>
<dbReference type="Gene3D" id="1.10.1740.10">
    <property type="match status" value="1"/>
</dbReference>
<accession>A0A6B9FAR4</accession>
<dbReference type="InterPro" id="IPR007627">
    <property type="entry name" value="RNA_pol_sigma70_r2"/>
</dbReference>
<evidence type="ECO:0000256" key="1">
    <source>
        <dbReference type="ARBA" id="ARBA00010641"/>
    </source>
</evidence>
<evidence type="ECO:0000256" key="2">
    <source>
        <dbReference type="ARBA" id="ARBA00023015"/>
    </source>
</evidence>
<dbReference type="GO" id="GO:0006352">
    <property type="term" value="P:DNA-templated transcription initiation"/>
    <property type="evidence" value="ECO:0007669"/>
    <property type="project" value="InterPro"/>
</dbReference>
<sequence length="185" mass="20795">MADDDSLRRLLAEVGRGDAAALAQLYDLTSPKLFGVILRIEKDRGLAEDVLQDAYLRIWQAAGSYDPAAGRPFQWLCTIARNRAIDGLRRKSSGEAQVLANDDGEDWVARLMDPHDDATAFLDRDALSTCLRRLEPMHRDCVVLAYCEGYSREELAQRFDRPVNTIKTWLHRALSALKSCLETVS</sequence>
<dbReference type="SUPFAM" id="SSF88946">
    <property type="entry name" value="Sigma2 domain of RNA polymerase sigma factors"/>
    <property type="match status" value="1"/>
</dbReference>
<dbReference type="PANTHER" id="PTHR43133">
    <property type="entry name" value="RNA POLYMERASE ECF-TYPE SIGMA FACTO"/>
    <property type="match status" value="1"/>
</dbReference>
<dbReference type="Pfam" id="PF04542">
    <property type="entry name" value="Sigma70_r2"/>
    <property type="match status" value="1"/>
</dbReference>
<dbReference type="Proteomes" id="UP000012488">
    <property type="component" value="Chromosome"/>
</dbReference>
<keyword evidence="3" id="KW-0731">Sigma factor</keyword>
<dbReference type="InterPro" id="IPR036388">
    <property type="entry name" value="WH-like_DNA-bd_sf"/>
</dbReference>
<dbReference type="RefSeq" id="WP_010685737.1">
    <property type="nucleotide sequence ID" value="NZ_CP043538.1"/>
</dbReference>
<evidence type="ECO:0000313" key="7">
    <source>
        <dbReference type="EMBL" id="QGY00567.1"/>
    </source>
</evidence>
<dbReference type="InterPro" id="IPR039425">
    <property type="entry name" value="RNA_pol_sigma-70-like"/>
</dbReference>
<organism evidence="7 8">
    <name type="scientific">Methylobacterium mesophilicum SR1.6/6</name>
    <dbReference type="NCBI Taxonomy" id="908290"/>
    <lineage>
        <taxon>Bacteria</taxon>
        <taxon>Pseudomonadati</taxon>
        <taxon>Pseudomonadota</taxon>
        <taxon>Alphaproteobacteria</taxon>
        <taxon>Hyphomicrobiales</taxon>
        <taxon>Methylobacteriaceae</taxon>
        <taxon>Methylobacterium</taxon>
    </lineage>
</organism>
<keyword evidence="4" id="KW-0804">Transcription</keyword>
<protein>
    <submittedName>
        <fullName evidence="7">Sigma-70 family RNA polymerase sigma factor</fullName>
    </submittedName>
</protein>
<proteinExistence type="inferred from homology"/>
<dbReference type="AlphaFoldDB" id="A0A6B9FAR4"/>
<dbReference type="InterPro" id="IPR013324">
    <property type="entry name" value="RNA_pol_sigma_r3/r4-like"/>
</dbReference>
<evidence type="ECO:0000256" key="3">
    <source>
        <dbReference type="ARBA" id="ARBA00023082"/>
    </source>
</evidence>
<feature type="domain" description="RNA polymerase sigma factor 70 region 4 type 2" evidence="6">
    <location>
        <begin position="125"/>
        <end position="177"/>
    </location>
</feature>
<dbReference type="PANTHER" id="PTHR43133:SF62">
    <property type="entry name" value="RNA POLYMERASE SIGMA FACTOR SIGZ"/>
    <property type="match status" value="1"/>
</dbReference>
<dbReference type="SUPFAM" id="SSF88659">
    <property type="entry name" value="Sigma3 and sigma4 domains of RNA polymerase sigma factors"/>
    <property type="match status" value="1"/>
</dbReference>
<dbReference type="GO" id="GO:0003677">
    <property type="term" value="F:DNA binding"/>
    <property type="evidence" value="ECO:0007669"/>
    <property type="project" value="InterPro"/>
</dbReference>
<feature type="domain" description="RNA polymerase sigma-70 region 2" evidence="5">
    <location>
        <begin position="25"/>
        <end position="92"/>
    </location>
</feature>
<dbReference type="CDD" id="cd06171">
    <property type="entry name" value="Sigma70_r4"/>
    <property type="match status" value="1"/>
</dbReference>
<reference evidence="7 8" key="2">
    <citation type="journal article" date="2013" name="Genome Announc.">
        <title>Draft Genome Sequence of Methylobacterium mesophilicum Strain SR1.6/6, Isolated from Citrus sinensis.</title>
        <authorList>
            <person name="Marinho Almeida D."/>
            <person name="Dini-Andreote F."/>
            <person name="Camargo Neves A.A."/>
            <person name="Juca Ramos R.T."/>
            <person name="Andreote F.D."/>
            <person name="Carneiro A.R."/>
            <person name="Oliveira de Souza Lima A."/>
            <person name="Caracciolo Gomes de Sa P.H."/>
            <person name="Ribeiro Barbosa M.S."/>
            <person name="Araujo W.L."/>
            <person name="Silva A."/>
        </authorList>
    </citation>
    <scope>NUCLEOTIDE SEQUENCE [LARGE SCALE GENOMIC DNA]</scope>
    <source>
        <strain evidence="7 8">SR1.6/6</strain>
    </source>
</reference>
<evidence type="ECO:0000313" key="8">
    <source>
        <dbReference type="Proteomes" id="UP000012488"/>
    </source>
</evidence>
<comment type="similarity">
    <text evidence="1">Belongs to the sigma-70 factor family. ECF subfamily.</text>
</comment>
<keyword evidence="2" id="KW-0805">Transcription regulation</keyword>
<evidence type="ECO:0000259" key="5">
    <source>
        <dbReference type="Pfam" id="PF04542"/>
    </source>
</evidence>
<name>A0A6B9FAR4_9HYPH</name>
<dbReference type="EMBL" id="CP043538">
    <property type="protein sequence ID" value="QGY00567.1"/>
    <property type="molecule type" value="Genomic_DNA"/>
</dbReference>
<dbReference type="NCBIfam" id="TIGR02937">
    <property type="entry name" value="sigma70-ECF"/>
    <property type="match status" value="1"/>
</dbReference>